<dbReference type="AlphaFoldDB" id="A0A6P1ED59"/>
<dbReference type="GO" id="GO:0003677">
    <property type="term" value="F:DNA binding"/>
    <property type="evidence" value="ECO:0007669"/>
    <property type="project" value="UniProtKB-KW"/>
</dbReference>
<dbReference type="SMART" id="SM00345">
    <property type="entry name" value="HTH_GNTR"/>
    <property type="match status" value="1"/>
</dbReference>
<dbReference type="SUPFAM" id="SSF48008">
    <property type="entry name" value="GntR ligand-binding domain-like"/>
    <property type="match status" value="1"/>
</dbReference>
<dbReference type="Pfam" id="PF07729">
    <property type="entry name" value="FCD"/>
    <property type="match status" value="1"/>
</dbReference>
<dbReference type="SMR" id="A0A6P1ED59"/>
<accession>A0A6P1ED59</accession>
<dbReference type="SUPFAM" id="SSF46785">
    <property type="entry name" value="Winged helix' DNA-binding domain"/>
    <property type="match status" value="1"/>
</dbReference>
<keyword evidence="3" id="KW-0804">Transcription</keyword>
<feature type="domain" description="HTH gntR-type" evidence="4">
    <location>
        <begin position="12"/>
        <end position="80"/>
    </location>
</feature>
<dbReference type="InterPro" id="IPR000524">
    <property type="entry name" value="Tscrpt_reg_HTH_GntR"/>
</dbReference>
<evidence type="ECO:0000313" key="5">
    <source>
        <dbReference type="EMBL" id="QHB53211.1"/>
    </source>
</evidence>
<dbReference type="RefSeq" id="WP_003550738.1">
    <property type="nucleotide sequence ID" value="NZ_CABKOL010000106.1"/>
</dbReference>
<dbReference type="InterPro" id="IPR036390">
    <property type="entry name" value="WH_DNA-bd_sf"/>
</dbReference>
<dbReference type="InterPro" id="IPR008920">
    <property type="entry name" value="TF_FadR/GntR_C"/>
</dbReference>
<evidence type="ECO:0000256" key="3">
    <source>
        <dbReference type="ARBA" id="ARBA00023163"/>
    </source>
</evidence>
<keyword evidence="2" id="KW-0238">DNA-binding</keyword>
<evidence type="ECO:0000256" key="1">
    <source>
        <dbReference type="ARBA" id="ARBA00023015"/>
    </source>
</evidence>
<dbReference type="Gene3D" id="1.10.10.10">
    <property type="entry name" value="Winged helix-like DNA-binding domain superfamily/Winged helix DNA-binding domain"/>
    <property type="match status" value="1"/>
</dbReference>
<protein>
    <submittedName>
        <fullName evidence="5">GntR family transcriptional regulator</fullName>
    </submittedName>
</protein>
<dbReference type="PROSITE" id="PS50949">
    <property type="entry name" value="HTH_GNTR"/>
    <property type="match status" value="1"/>
</dbReference>
<evidence type="ECO:0000313" key="6">
    <source>
        <dbReference type="Proteomes" id="UP000465035"/>
    </source>
</evidence>
<dbReference type="InterPro" id="IPR036388">
    <property type="entry name" value="WH-like_DNA-bd_sf"/>
</dbReference>
<name>A0A6P1ED59_LENHI</name>
<dbReference type="GO" id="GO:0003700">
    <property type="term" value="F:DNA-binding transcription factor activity"/>
    <property type="evidence" value="ECO:0007669"/>
    <property type="project" value="InterPro"/>
</dbReference>
<evidence type="ECO:0000259" key="4">
    <source>
        <dbReference type="PROSITE" id="PS50949"/>
    </source>
</evidence>
<sequence>MPVKDHKQFKPLSLVDQVSQQIQEDILTHQLAIGDRLPTEPKLMARFNVGRSTVREAMKVLVNLGLIEVKQGKGTTIINDTLPDQTISSTLKNAPVIEAYEARKALEVGIVDLACHNRNATDLKAMNYYLEIRSAAAKLHSLDAYRHADEQFHEAITEATHNSVITDIYTDFWNSFKDRFGAGFTKTELYHEQSIIHQNILEAIKQQDPHQAVYWIEKNITLLEQTVND</sequence>
<reference evidence="5 6" key="1">
    <citation type="submission" date="2019-12" db="EMBL/GenBank/DDBJ databases">
        <title>Lactobacillus hilgardii FLUB.</title>
        <authorList>
            <person name="Gustaw K."/>
        </authorList>
    </citation>
    <scope>NUCLEOTIDE SEQUENCE [LARGE SCALE GENOMIC DNA]</scope>
    <source>
        <strain evidence="5 6">FLUB</strain>
    </source>
</reference>
<dbReference type="CDD" id="cd07377">
    <property type="entry name" value="WHTH_GntR"/>
    <property type="match status" value="1"/>
</dbReference>
<dbReference type="PANTHER" id="PTHR43537:SF47">
    <property type="entry name" value="REGULATORY PROTEIN GNTR HTH"/>
    <property type="match status" value="1"/>
</dbReference>
<dbReference type="Pfam" id="PF00392">
    <property type="entry name" value="GntR"/>
    <property type="match status" value="1"/>
</dbReference>
<dbReference type="Gene3D" id="1.20.120.530">
    <property type="entry name" value="GntR ligand-binding domain-like"/>
    <property type="match status" value="1"/>
</dbReference>
<evidence type="ECO:0000256" key="2">
    <source>
        <dbReference type="ARBA" id="ARBA00023125"/>
    </source>
</evidence>
<dbReference type="EMBL" id="CP047121">
    <property type="protein sequence ID" value="QHB53211.1"/>
    <property type="molecule type" value="Genomic_DNA"/>
</dbReference>
<proteinExistence type="predicted"/>
<organism evidence="5 6">
    <name type="scientific">Lentilactobacillus hilgardii</name>
    <name type="common">Lactobacillus hilgardii</name>
    <dbReference type="NCBI Taxonomy" id="1588"/>
    <lineage>
        <taxon>Bacteria</taxon>
        <taxon>Bacillati</taxon>
        <taxon>Bacillota</taxon>
        <taxon>Bacilli</taxon>
        <taxon>Lactobacillales</taxon>
        <taxon>Lactobacillaceae</taxon>
        <taxon>Lentilactobacillus</taxon>
    </lineage>
</organism>
<keyword evidence="1" id="KW-0805">Transcription regulation</keyword>
<dbReference type="PANTHER" id="PTHR43537">
    <property type="entry name" value="TRANSCRIPTIONAL REGULATOR, GNTR FAMILY"/>
    <property type="match status" value="1"/>
</dbReference>
<dbReference type="InterPro" id="IPR011711">
    <property type="entry name" value="GntR_C"/>
</dbReference>
<dbReference type="GeneID" id="69059476"/>
<dbReference type="Proteomes" id="UP000465035">
    <property type="component" value="Chromosome"/>
</dbReference>
<dbReference type="SMART" id="SM00895">
    <property type="entry name" value="FCD"/>
    <property type="match status" value="1"/>
</dbReference>
<dbReference type="PRINTS" id="PR00035">
    <property type="entry name" value="HTHGNTR"/>
</dbReference>
<gene>
    <name evidence="5" type="ORF">GQR93_13955</name>
</gene>